<dbReference type="CDD" id="cd16448">
    <property type="entry name" value="RING-H2"/>
    <property type="match status" value="1"/>
</dbReference>
<dbReference type="PANTHER" id="PTHR17550:SF4">
    <property type="entry name" value="E3 UBIQUITIN-PROTEIN LIGASE TTC3"/>
    <property type="match status" value="1"/>
</dbReference>
<dbReference type="KEGG" id="obi:106867417"/>
<evidence type="ECO:0000259" key="4">
    <source>
        <dbReference type="PROSITE" id="PS50089"/>
    </source>
</evidence>
<evidence type="ECO:0000256" key="1">
    <source>
        <dbReference type="ARBA" id="ARBA00022771"/>
    </source>
</evidence>
<keyword evidence="1 3" id="KW-0479">Metal-binding</keyword>
<proteinExistence type="predicted"/>
<dbReference type="GO" id="GO:0008270">
    <property type="term" value="F:zinc ion binding"/>
    <property type="evidence" value="ECO:0007669"/>
    <property type="project" value="UniProtKB-KW"/>
</dbReference>
<dbReference type="EMBL" id="KQ416813">
    <property type="protein sequence ID" value="KOF95060.1"/>
    <property type="molecule type" value="Genomic_DNA"/>
</dbReference>
<feature type="domain" description="RING-type" evidence="4">
    <location>
        <begin position="87"/>
        <end position="127"/>
    </location>
</feature>
<accession>A0A0L8I1W5</accession>
<dbReference type="AlphaFoldDB" id="A0A0L8I1W5"/>
<sequence>MELTTRNANAKIDANIRKRNYERLVEVMQERLPNTDRSKVDDLIREESCHKNGLGGLTIREIVLKAKSILQEKNKIFANVVNTDCLCALCVEEVKLKAQKQLYCGHNFHDECIMAWVHRYERSCPTCGQFVLFPEEFPKLF</sequence>
<reference evidence="5" key="1">
    <citation type="submission" date="2015-07" db="EMBL/GenBank/DDBJ databases">
        <title>MeaNS - Measles Nucleotide Surveillance Program.</title>
        <authorList>
            <person name="Tran T."/>
            <person name="Druce J."/>
        </authorList>
    </citation>
    <scope>NUCLEOTIDE SEQUENCE</scope>
    <source>
        <strain evidence="5">UCB-OBI-ISO-001</strain>
        <tissue evidence="5">Gonad</tissue>
    </source>
</reference>
<evidence type="ECO:0000256" key="2">
    <source>
        <dbReference type="ARBA" id="ARBA00022833"/>
    </source>
</evidence>
<evidence type="ECO:0000256" key="3">
    <source>
        <dbReference type="PROSITE-ProRule" id="PRU00175"/>
    </source>
</evidence>
<gene>
    <name evidence="5" type="ORF">OCBIM_22039677mg</name>
</gene>
<organism evidence="5">
    <name type="scientific">Octopus bimaculoides</name>
    <name type="common">California two-spotted octopus</name>
    <dbReference type="NCBI Taxonomy" id="37653"/>
    <lineage>
        <taxon>Eukaryota</taxon>
        <taxon>Metazoa</taxon>
        <taxon>Spiralia</taxon>
        <taxon>Lophotrochozoa</taxon>
        <taxon>Mollusca</taxon>
        <taxon>Cephalopoda</taxon>
        <taxon>Coleoidea</taxon>
        <taxon>Octopodiformes</taxon>
        <taxon>Octopoda</taxon>
        <taxon>Incirrata</taxon>
        <taxon>Octopodidae</taxon>
        <taxon>Octopus</taxon>
    </lineage>
</organism>
<evidence type="ECO:0000313" key="5">
    <source>
        <dbReference type="EMBL" id="KOF95060.1"/>
    </source>
</evidence>
<dbReference type="InterPro" id="IPR013083">
    <property type="entry name" value="Znf_RING/FYVE/PHD"/>
</dbReference>
<dbReference type="PROSITE" id="PS50089">
    <property type="entry name" value="ZF_RING_2"/>
    <property type="match status" value="1"/>
</dbReference>
<dbReference type="Pfam" id="PF13639">
    <property type="entry name" value="zf-RING_2"/>
    <property type="match status" value="1"/>
</dbReference>
<keyword evidence="1 3" id="KW-0863">Zinc-finger</keyword>
<dbReference type="SUPFAM" id="SSF57850">
    <property type="entry name" value="RING/U-box"/>
    <property type="match status" value="1"/>
</dbReference>
<dbReference type="PANTHER" id="PTHR17550">
    <property type="entry name" value="E3 UBIQUITIN-PROTEIN LIGASE TTC3"/>
    <property type="match status" value="1"/>
</dbReference>
<dbReference type="OrthoDB" id="8062037at2759"/>
<keyword evidence="2" id="KW-0862">Zinc</keyword>
<dbReference type="STRING" id="37653.A0A0L8I1W5"/>
<dbReference type="SMART" id="SM00184">
    <property type="entry name" value="RING"/>
    <property type="match status" value="1"/>
</dbReference>
<name>A0A0L8I1W5_OCTBM</name>
<dbReference type="InterPro" id="IPR001841">
    <property type="entry name" value="Znf_RING"/>
</dbReference>
<dbReference type="Gene3D" id="3.30.40.10">
    <property type="entry name" value="Zinc/RING finger domain, C3HC4 (zinc finger)"/>
    <property type="match status" value="1"/>
</dbReference>
<protein>
    <recommendedName>
        <fullName evidence="4">RING-type domain-containing protein</fullName>
    </recommendedName>
</protein>